<dbReference type="PANTHER" id="PTHR48073:SF2">
    <property type="entry name" value="O-SUCCINYLBENZOATE SYNTHASE"/>
    <property type="match status" value="1"/>
</dbReference>
<dbReference type="HAMAP" id="MF_00470">
    <property type="entry name" value="MenC_1"/>
    <property type="match status" value="1"/>
</dbReference>
<dbReference type="SFLD" id="SFLDS00001">
    <property type="entry name" value="Enolase"/>
    <property type="match status" value="1"/>
</dbReference>
<dbReference type="InterPro" id="IPR029017">
    <property type="entry name" value="Enolase-like_N"/>
</dbReference>
<dbReference type="AlphaFoldDB" id="A0A1I0MRZ3"/>
<evidence type="ECO:0000256" key="3">
    <source>
        <dbReference type="ARBA" id="ARBA00023239"/>
    </source>
</evidence>
<dbReference type="Proteomes" id="UP000198518">
    <property type="component" value="Unassembled WGS sequence"/>
</dbReference>
<reference evidence="7 8" key="1">
    <citation type="submission" date="2016-10" db="EMBL/GenBank/DDBJ databases">
        <authorList>
            <person name="de Groot N.N."/>
        </authorList>
    </citation>
    <scope>NUCLEOTIDE SEQUENCE [LARGE SCALE GENOMIC DNA]</scope>
    <source>
        <strain evidence="7 8">CGMCC 1.5337</strain>
    </source>
</reference>
<dbReference type="Gene3D" id="3.20.20.120">
    <property type="entry name" value="Enolase-like C-terminal domain"/>
    <property type="match status" value="1"/>
</dbReference>
<dbReference type="InterPro" id="IPR010196">
    <property type="entry name" value="OSB_synthase_MenC1"/>
</dbReference>
<sequence>MIRPFSLDLSRPLSTASGTIDARTGFLFDREGGLGESTPLPGWTEPHGACGEALREAADAADWDAALAACEGTPAARHGVSLARLDASARRTDRSLARELGDDPADAVPVNATVGDGSVEATGDAVADAADAGFETVKVKVGARPVEEDVARLRAASEAADVTLRADANGAWSAKQTRRIADDLAEIDLEYLEQPISASTLDGYRGIDAVDVALDEALVHHDLDAVLDVADYVVLKPMALGGVDRAREAAVRARDAGVEPVFTTTIDAAVARAAAVHLAASVPDVPTCGLATADRLADDLAADPTPVADGHIRVPDGPGHGVEVERDA</sequence>
<dbReference type="PANTHER" id="PTHR48073">
    <property type="entry name" value="O-SUCCINYLBENZOATE SYNTHASE-RELATED"/>
    <property type="match status" value="1"/>
</dbReference>
<comment type="catalytic activity">
    <reaction evidence="4">
        <text>(1R,6R)-6-hydroxy-2-succinyl-cyclohexa-2,4-diene-1-carboxylate = 2-succinylbenzoate + H2O</text>
        <dbReference type="Rhea" id="RHEA:10196"/>
        <dbReference type="ChEBI" id="CHEBI:15377"/>
        <dbReference type="ChEBI" id="CHEBI:18325"/>
        <dbReference type="ChEBI" id="CHEBI:58689"/>
        <dbReference type="EC" id="4.2.1.113"/>
    </reaction>
</comment>
<evidence type="ECO:0000313" key="8">
    <source>
        <dbReference type="Proteomes" id="UP000198518"/>
    </source>
</evidence>
<evidence type="ECO:0000256" key="5">
    <source>
        <dbReference type="SAM" id="MobiDB-lite"/>
    </source>
</evidence>
<evidence type="ECO:0000256" key="2">
    <source>
        <dbReference type="ARBA" id="ARBA00022842"/>
    </source>
</evidence>
<keyword evidence="4" id="KW-0474">Menaquinone biosynthesis</keyword>
<dbReference type="UniPathway" id="UPA01057">
    <property type="reaction ID" value="UER00165"/>
</dbReference>
<dbReference type="GO" id="GO:0000287">
    <property type="term" value="F:magnesium ion binding"/>
    <property type="evidence" value="ECO:0007669"/>
    <property type="project" value="UniProtKB-UniRule"/>
</dbReference>
<name>A0A1I0MRZ3_9EURY</name>
<comment type="function">
    <text evidence="4">Converts 2-succinyl-6-hydroxy-2,4-cyclohexadiene-1-carboxylate (SHCHC) to 2-succinylbenzoate (OSB).</text>
</comment>
<dbReference type="SMART" id="SM00922">
    <property type="entry name" value="MR_MLE"/>
    <property type="match status" value="1"/>
</dbReference>
<feature type="domain" description="Mandelate racemase/muconate lactonizing enzyme C-terminal" evidence="6">
    <location>
        <begin position="119"/>
        <end position="213"/>
    </location>
</feature>
<dbReference type="InterPro" id="IPR013342">
    <property type="entry name" value="Mandelate_racemase_C"/>
</dbReference>
<gene>
    <name evidence="4" type="primary">menC</name>
    <name evidence="7" type="ORF">SAMN04487945_0323</name>
</gene>
<dbReference type="RefSeq" id="WP_089667417.1">
    <property type="nucleotide sequence ID" value="NZ_FOJA01000001.1"/>
</dbReference>
<dbReference type="Pfam" id="PF13378">
    <property type="entry name" value="MR_MLE_C"/>
    <property type="match status" value="1"/>
</dbReference>
<dbReference type="InterPro" id="IPR029065">
    <property type="entry name" value="Enolase_C-like"/>
</dbReference>
<feature type="binding site" evidence="4">
    <location>
        <position position="167"/>
    </location>
    <ligand>
        <name>Mg(2+)</name>
        <dbReference type="ChEBI" id="CHEBI:18420"/>
    </ligand>
</feature>
<evidence type="ECO:0000256" key="4">
    <source>
        <dbReference type="HAMAP-Rule" id="MF_00470"/>
    </source>
</evidence>
<organism evidence="7 8">
    <name type="scientific">Halobacterium jilantaiense</name>
    <dbReference type="NCBI Taxonomy" id="355548"/>
    <lineage>
        <taxon>Archaea</taxon>
        <taxon>Methanobacteriati</taxon>
        <taxon>Methanobacteriota</taxon>
        <taxon>Stenosarchaea group</taxon>
        <taxon>Halobacteria</taxon>
        <taxon>Halobacteriales</taxon>
        <taxon>Halobacteriaceae</taxon>
        <taxon>Halobacterium</taxon>
    </lineage>
</organism>
<feature type="binding site" evidence="4">
    <location>
        <position position="193"/>
    </location>
    <ligand>
        <name>Mg(2+)</name>
        <dbReference type="ChEBI" id="CHEBI:18420"/>
    </ligand>
</feature>
<dbReference type="UniPathway" id="UPA00079"/>
<dbReference type="InterPro" id="IPR036849">
    <property type="entry name" value="Enolase-like_C_sf"/>
</dbReference>
<dbReference type="SUPFAM" id="SSF54826">
    <property type="entry name" value="Enolase N-terminal domain-like"/>
    <property type="match status" value="1"/>
</dbReference>
<evidence type="ECO:0000313" key="7">
    <source>
        <dbReference type="EMBL" id="SEV91417.1"/>
    </source>
</evidence>
<dbReference type="EMBL" id="FOJA01000001">
    <property type="protein sequence ID" value="SEV91417.1"/>
    <property type="molecule type" value="Genomic_DNA"/>
</dbReference>
<dbReference type="GO" id="GO:0009234">
    <property type="term" value="P:menaquinone biosynthetic process"/>
    <property type="evidence" value="ECO:0007669"/>
    <property type="project" value="UniProtKB-UniRule"/>
</dbReference>
<dbReference type="SUPFAM" id="SSF51604">
    <property type="entry name" value="Enolase C-terminal domain-like"/>
    <property type="match status" value="1"/>
</dbReference>
<feature type="active site" description="Proton donor" evidence="4">
    <location>
        <position position="140"/>
    </location>
</feature>
<keyword evidence="8" id="KW-1185">Reference proteome</keyword>
<feature type="binding site" evidence="4">
    <location>
        <position position="215"/>
    </location>
    <ligand>
        <name>Mg(2+)</name>
        <dbReference type="ChEBI" id="CHEBI:18420"/>
    </ligand>
</feature>
<feature type="region of interest" description="Disordered" evidence="5">
    <location>
        <begin position="305"/>
        <end position="328"/>
    </location>
</feature>
<keyword evidence="3 4" id="KW-0456">Lyase</keyword>
<keyword evidence="1 4" id="KW-0479">Metal-binding</keyword>
<proteinExistence type="inferred from homology"/>
<comment type="pathway">
    <text evidence="4">Quinol/quinone metabolism; 1,4-dihydroxy-2-naphthoate biosynthesis; 1,4-dihydroxy-2-naphthoate from chorismate: step 4/7.</text>
</comment>
<accession>A0A1I0MRZ3</accession>
<comment type="similarity">
    <text evidence="4">Belongs to the mandelate racemase/muconate lactonizing enzyme family. MenC type 1 subfamily.</text>
</comment>
<dbReference type="OrthoDB" id="214520at2157"/>
<dbReference type="SFLD" id="SFLDG00180">
    <property type="entry name" value="muconate_cycloisomerase"/>
    <property type="match status" value="1"/>
</dbReference>
<dbReference type="SFLD" id="SFLDF00009">
    <property type="entry name" value="o-succinylbenzoate_synthase"/>
    <property type="match status" value="1"/>
</dbReference>
<dbReference type="GO" id="GO:0043748">
    <property type="term" value="F:O-succinylbenzoate synthase activity"/>
    <property type="evidence" value="ECO:0007669"/>
    <property type="project" value="UniProtKB-EC"/>
</dbReference>
<protein>
    <recommendedName>
        <fullName evidence="4">o-succinylbenzoate synthase</fullName>
        <shortName evidence="4">OSB synthase</shortName>
        <shortName evidence="4">OSBS</shortName>
        <ecNumber evidence="4">4.2.1.113</ecNumber>
    </recommendedName>
    <alternativeName>
        <fullName evidence="4">4-(2'-carboxyphenyl)-4-oxybutyric acid synthase</fullName>
    </alternativeName>
    <alternativeName>
        <fullName evidence="4">o-succinylbenzoic acid synthase</fullName>
    </alternativeName>
</protein>
<keyword evidence="2 4" id="KW-0460">Magnesium</keyword>
<comment type="pathway">
    <text evidence="4">Quinol/quinone metabolism; menaquinone biosynthesis.</text>
</comment>
<evidence type="ECO:0000256" key="1">
    <source>
        <dbReference type="ARBA" id="ARBA00022723"/>
    </source>
</evidence>
<dbReference type="STRING" id="355548.SAMN04487945_0323"/>
<dbReference type="Gene3D" id="3.30.390.10">
    <property type="entry name" value="Enolase-like, N-terminal domain"/>
    <property type="match status" value="1"/>
</dbReference>
<evidence type="ECO:0000259" key="6">
    <source>
        <dbReference type="SMART" id="SM00922"/>
    </source>
</evidence>
<dbReference type="EC" id="4.2.1.113" evidence="4"/>
<comment type="cofactor">
    <cofactor evidence="4">
        <name>a divalent metal cation</name>
        <dbReference type="ChEBI" id="CHEBI:60240"/>
    </cofactor>
</comment>
<feature type="active site" description="Proton acceptor" evidence="4">
    <location>
        <position position="236"/>
    </location>
</feature>